<dbReference type="AlphaFoldDB" id="A0A0F8WNP7"/>
<comment type="caution">
    <text evidence="1">The sequence shown here is derived from an EMBL/GenBank/DDBJ whole genome shotgun (WGS) entry which is preliminary data.</text>
</comment>
<organism evidence="1">
    <name type="scientific">marine sediment metagenome</name>
    <dbReference type="NCBI Taxonomy" id="412755"/>
    <lineage>
        <taxon>unclassified sequences</taxon>
        <taxon>metagenomes</taxon>
        <taxon>ecological metagenomes</taxon>
    </lineage>
</organism>
<accession>A0A0F8WNP7</accession>
<proteinExistence type="predicted"/>
<protein>
    <submittedName>
        <fullName evidence="1">Uncharacterized protein</fullName>
    </submittedName>
</protein>
<reference evidence="1" key="1">
    <citation type="journal article" date="2015" name="Nature">
        <title>Complex archaea that bridge the gap between prokaryotes and eukaryotes.</title>
        <authorList>
            <person name="Spang A."/>
            <person name="Saw J.H."/>
            <person name="Jorgensen S.L."/>
            <person name="Zaremba-Niedzwiedzka K."/>
            <person name="Martijn J."/>
            <person name="Lind A.E."/>
            <person name="van Eijk R."/>
            <person name="Schleper C."/>
            <person name="Guy L."/>
            <person name="Ettema T.J."/>
        </authorList>
    </citation>
    <scope>NUCLEOTIDE SEQUENCE</scope>
</reference>
<name>A0A0F8WNP7_9ZZZZ</name>
<dbReference type="EMBL" id="LAZR01068313">
    <property type="protein sequence ID" value="KKK49875.1"/>
    <property type="molecule type" value="Genomic_DNA"/>
</dbReference>
<gene>
    <name evidence="1" type="ORF">LCGC14_3130640</name>
</gene>
<sequence length="81" mass="8980">MSLANKPVYPFVNSDGFVTSRLSQDIDMASFSGITYKEALVLALAGNSEMVLDDDKQRMTYEWAAQSIVSQADSILKELEK</sequence>
<evidence type="ECO:0000313" key="1">
    <source>
        <dbReference type="EMBL" id="KKK49875.1"/>
    </source>
</evidence>